<dbReference type="InterPro" id="IPR058593">
    <property type="entry name" value="ARB_07466-like_C"/>
</dbReference>
<evidence type="ECO:0000256" key="3">
    <source>
        <dbReference type="SAM" id="SignalP"/>
    </source>
</evidence>
<feature type="compositionally biased region" description="Pro residues" evidence="2">
    <location>
        <begin position="214"/>
        <end position="235"/>
    </location>
</feature>
<evidence type="ECO:0000259" key="4">
    <source>
        <dbReference type="Pfam" id="PF26571"/>
    </source>
</evidence>
<feature type="coiled-coil region" evidence="1">
    <location>
        <begin position="172"/>
        <end position="199"/>
    </location>
</feature>
<sequence>MSRMRRLSRRTAGACAAAVLALAIPIAGDVRADPAADALGRLDELSRQALESREAVTDAQRDFDEKAAVQTAAEERHRADLAAVDAANSQLAARQAAADHIAAMTYVSGRTGQLPALLTAGSPQQLIDQLSIQQAVVAETAGQMKAFQAARERAASAAHASEASATEARTAAEHAAAVRAELQAKLKELLQQISAAEAQYAALTPAQQAVVDNAPPPVAPPPAAPPPPGAPPPADPAIVAMPGPPPGVAPPAVASLMDIPEALPVGVAPEAGLQPNTVLAARAVSQRFPQIAEIGGVRPDSKPWHPSGLAIDIMIPNAESPEGIALGDQIMAFALANAGRFGLQDVIWRGTYYTPDGPAGSGYGHYDHVHITTTPRR</sequence>
<keyword evidence="1" id="KW-0175">Coiled coil</keyword>
<keyword evidence="3" id="KW-0732">Signal</keyword>
<dbReference type="HOGENOM" id="CLU_808497_0_0_11"/>
<feature type="domain" description="ARB-07466-like C-terminal" evidence="4">
    <location>
        <begin position="270"/>
        <end position="362"/>
    </location>
</feature>
<reference evidence="5 6" key="1">
    <citation type="submission" date="2011-12" db="EMBL/GenBank/DDBJ databases">
        <title>Complete sequence of Mycobacterium rhodesiae NBB3.</title>
        <authorList>
            <consortium name="US DOE Joint Genome Institute"/>
            <person name="Lucas S."/>
            <person name="Han J."/>
            <person name="Lapidus A."/>
            <person name="Cheng J.-F."/>
            <person name="Goodwin L."/>
            <person name="Pitluck S."/>
            <person name="Peters L."/>
            <person name="Mikhailova N."/>
            <person name="Gu W."/>
            <person name="Detter J.C."/>
            <person name="Han C."/>
            <person name="Tapia R."/>
            <person name="Land M."/>
            <person name="Hauser L."/>
            <person name="Kyrpides N."/>
            <person name="Ivanova N."/>
            <person name="Pagani I."/>
            <person name="Mattes T."/>
            <person name="Holmes A."/>
            <person name="Rutledge P."/>
            <person name="Paulsen I."/>
            <person name="Coleman N."/>
            <person name="Woyke T."/>
        </authorList>
    </citation>
    <scope>NUCLEOTIDE SEQUENCE [LARGE SCALE GENOMIC DNA]</scope>
    <source>
        <strain evidence="5 6">NBB3</strain>
    </source>
</reference>
<evidence type="ECO:0000313" key="5">
    <source>
        <dbReference type="EMBL" id="AEV72365.1"/>
    </source>
</evidence>
<proteinExistence type="predicted"/>
<dbReference type="eggNOG" id="COG4991">
    <property type="taxonomic scope" value="Bacteria"/>
</dbReference>
<evidence type="ECO:0000256" key="1">
    <source>
        <dbReference type="SAM" id="Coils"/>
    </source>
</evidence>
<feature type="signal peptide" evidence="3">
    <location>
        <begin position="1"/>
        <end position="32"/>
    </location>
</feature>
<evidence type="ECO:0000256" key="2">
    <source>
        <dbReference type="SAM" id="MobiDB-lite"/>
    </source>
</evidence>
<evidence type="ECO:0000313" key="6">
    <source>
        <dbReference type="Proteomes" id="UP000005442"/>
    </source>
</evidence>
<dbReference type="RefSeq" id="WP_014210179.1">
    <property type="nucleotide sequence ID" value="NC_016604.1"/>
</dbReference>
<dbReference type="Pfam" id="PF26571">
    <property type="entry name" value="VldE"/>
    <property type="match status" value="1"/>
</dbReference>
<dbReference type="PATRIC" id="fig|710685.3.peg.1763"/>
<dbReference type="eggNOG" id="COG3064">
    <property type="taxonomic scope" value="Bacteria"/>
</dbReference>
<organism evidence="5 6">
    <name type="scientific">Mycolicibacterium rhodesiae (strain NBB3)</name>
    <name type="common">Mycobacterium rhodesiae</name>
    <dbReference type="NCBI Taxonomy" id="710685"/>
    <lineage>
        <taxon>Bacteria</taxon>
        <taxon>Bacillati</taxon>
        <taxon>Actinomycetota</taxon>
        <taxon>Actinomycetes</taxon>
        <taxon>Mycobacteriales</taxon>
        <taxon>Mycobacteriaceae</taxon>
        <taxon>Mycolicibacterium</taxon>
    </lineage>
</organism>
<accession>G8RLA3</accession>
<protein>
    <recommendedName>
        <fullName evidence="4">ARB-07466-like C-terminal domain-containing protein</fullName>
    </recommendedName>
</protein>
<dbReference type="EMBL" id="CP003169">
    <property type="protein sequence ID" value="AEV72365.1"/>
    <property type="molecule type" value="Genomic_DNA"/>
</dbReference>
<dbReference type="OrthoDB" id="2989771at2"/>
<feature type="region of interest" description="Disordered" evidence="2">
    <location>
        <begin position="211"/>
        <end position="235"/>
    </location>
</feature>
<feature type="chain" id="PRO_5003515957" description="ARB-07466-like C-terminal domain-containing protein" evidence="3">
    <location>
        <begin position="33"/>
        <end position="377"/>
    </location>
</feature>
<dbReference type="STRING" id="710685.MycrhN_1754"/>
<dbReference type="AlphaFoldDB" id="G8RLA3"/>
<dbReference type="KEGG" id="mrh:MycrhN_1754"/>
<dbReference type="Proteomes" id="UP000005442">
    <property type="component" value="Chromosome"/>
</dbReference>
<name>G8RLA3_MYCRN</name>
<keyword evidence="6" id="KW-1185">Reference proteome</keyword>
<gene>
    <name evidence="5" type="ordered locus">MycrhN_1754</name>
</gene>